<organism evidence="2 3">
    <name type="scientific">Gossypium hirsutum</name>
    <name type="common">Upland cotton</name>
    <name type="synonym">Gossypium mexicanum</name>
    <dbReference type="NCBI Taxonomy" id="3635"/>
    <lineage>
        <taxon>Eukaryota</taxon>
        <taxon>Viridiplantae</taxon>
        <taxon>Streptophyta</taxon>
        <taxon>Embryophyta</taxon>
        <taxon>Tracheophyta</taxon>
        <taxon>Spermatophyta</taxon>
        <taxon>Magnoliopsida</taxon>
        <taxon>eudicotyledons</taxon>
        <taxon>Gunneridae</taxon>
        <taxon>Pentapetalae</taxon>
        <taxon>rosids</taxon>
        <taxon>malvids</taxon>
        <taxon>Malvales</taxon>
        <taxon>Malvaceae</taxon>
        <taxon>Malvoideae</taxon>
        <taxon>Gossypium</taxon>
    </lineage>
</organism>
<reference evidence="2" key="1">
    <citation type="journal article" date="2020" name="Nat. Genet.">
        <title>Genomic diversifications of five Gossypium allopolyploid species and their impact on cotton improvement.</title>
        <authorList>
            <person name="Chen Z.J."/>
            <person name="Sreedasyam A."/>
            <person name="Ando A."/>
            <person name="Song Q."/>
            <person name="De Santiago L.M."/>
            <person name="Hulse-Kemp A.M."/>
            <person name="Ding M."/>
            <person name="Ye W."/>
            <person name="Kirkbride R.C."/>
            <person name="Jenkins J."/>
            <person name="Plott C."/>
            <person name="Lovell J."/>
            <person name="Lin Y.M."/>
            <person name="Vaughn R."/>
            <person name="Liu B."/>
            <person name="Simpson S."/>
            <person name="Scheffler B.E."/>
            <person name="Wen L."/>
            <person name="Saski C.A."/>
            <person name="Grover C.E."/>
            <person name="Hu G."/>
            <person name="Conover J.L."/>
            <person name="Carlson J.W."/>
            <person name="Shu S."/>
            <person name="Boston L.B."/>
            <person name="Williams M."/>
            <person name="Peterson D.G."/>
            <person name="McGee K."/>
            <person name="Jones D.C."/>
            <person name="Wendel J.F."/>
            <person name="Stelly D.M."/>
            <person name="Grimwood J."/>
            <person name="Schmutz J."/>
        </authorList>
    </citation>
    <scope>NUCLEOTIDE SEQUENCE [LARGE SCALE GENOMIC DNA]</scope>
    <source>
        <strain evidence="2">cv. TM-1</strain>
    </source>
</reference>
<dbReference type="GeneID" id="107955784"/>
<dbReference type="KEGG" id="ghi:107955784"/>
<keyword evidence="2" id="KW-1185">Reference proteome</keyword>
<dbReference type="PANTHER" id="PTHR34482:SF36">
    <property type="entry name" value="RETROTRANSPOSON GAG DOMAIN-CONTAINING PROTEIN"/>
    <property type="match status" value="1"/>
</dbReference>
<dbReference type="PANTHER" id="PTHR34482">
    <property type="entry name" value="DNA DAMAGE-INDUCIBLE PROTEIN 1-LIKE"/>
    <property type="match status" value="1"/>
</dbReference>
<name>A0A1U8P9Z2_GOSHI</name>
<reference evidence="3" key="2">
    <citation type="submission" date="2025-08" db="UniProtKB">
        <authorList>
            <consortium name="RefSeq"/>
        </authorList>
    </citation>
    <scope>IDENTIFICATION</scope>
</reference>
<sequence length="160" mass="17730">MDDLDCSAEQKLKGAVSLLQDEAYQWWITGKYVGGSCVAAHRKESLNLAQGNKTVAEYEVELLRLSRYASGIVATEYECSVQFEDGLRNELKVLIAPQRDRDFATLVVKAKIVEEEHKFRECPRRVAQDQVAEQRGVQPLRGGPPPQRGRGQGKGGNGNG</sequence>
<evidence type="ECO:0000313" key="2">
    <source>
        <dbReference type="Proteomes" id="UP000818029"/>
    </source>
</evidence>
<protein>
    <submittedName>
        <fullName evidence="3">Uncharacterized protein</fullName>
    </submittedName>
</protein>
<feature type="region of interest" description="Disordered" evidence="1">
    <location>
        <begin position="124"/>
        <end position="160"/>
    </location>
</feature>
<feature type="compositionally biased region" description="Gly residues" evidence="1">
    <location>
        <begin position="150"/>
        <end position="160"/>
    </location>
</feature>
<evidence type="ECO:0000256" key="1">
    <source>
        <dbReference type="SAM" id="MobiDB-lite"/>
    </source>
</evidence>
<dbReference type="AlphaFoldDB" id="A0A1U8P9Z2"/>
<proteinExistence type="predicted"/>
<dbReference type="RefSeq" id="XP_016747074.1">
    <property type="nucleotide sequence ID" value="XM_016891585.1"/>
</dbReference>
<accession>A0A1U8P9Z2</accession>
<gene>
    <name evidence="3" type="primary">LOC107955784</name>
</gene>
<dbReference type="Proteomes" id="UP000818029">
    <property type="component" value="Chromosome A07"/>
</dbReference>
<dbReference type="PaxDb" id="3635-A0A1U8P9Z2"/>
<evidence type="ECO:0000313" key="3">
    <source>
        <dbReference type="RefSeq" id="XP_016747074.1"/>
    </source>
</evidence>